<reference evidence="1" key="1">
    <citation type="journal article" date="2022" name="bioRxiv">
        <title>Sequencing and chromosome-scale assembly of the giantPleurodeles waltlgenome.</title>
        <authorList>
            <person name="Brown T."/>
            <person name="Elewa A."/>
            <person name="Iarovenko S."/>
            <person name="Subramanian E."/>
            <person name="Araus A.J."/>
            <person name="Petzold A."/>
            <person name="Susuki M."/>
            <person name="Suzuki K.-i.T."/>
            <person name="Hayashi T."/>
            <person name="Toyoda A."/>
            <person name="Oliveira C."/>
            <person name="Osipova E."/>
            <person name="Leigh N.D."/>
            <person name="Simon A."/>
            <person name="Yun M.H."/>
        </authorList>
    </citation>
    <scope>NUCLEOTIDE SEQUENCE</scope>
    <source>
        <strain evidence="1">20211129_DDA</strain>
        <tissue evidence="1">Liver</tissue>
    </source>
</reference>
<sequence>MSGESHCNKLVLVLTEAGRRAAATGLWRVAWGTMPQTVDSPASASVNVIFADWSRLPEGSALGSCPVASERREKENKEIPVRFSRGTLDDVSSLSCGSRELAAGCIPAGLQIRPNRRHTLCPGT</sequence>
<name>A0AAV7W1H2_PLEWA</name>
<dbReference type="Proteomes" id="UP001066276">
    <property type="component" value="Chromosome 1_2"/>
</dbReference>
<comment type="caution">
    <text evidence="1">The sequence shown here is derived from an EMBL/GenBank/DDBJ whole genome shotgun (WGS) entry which is preliminary data.</text>
</comment>
<keyword evidence="2" id="KW-1185">Reference proteome</keyword>
<evidence type="ECO:0000313" key="1">
    <source>
        <dbReference type="EMBL" id="KAJ1206546.1"/>
    </source>
</evidence>
<gene>
    <name evidence="1" type="ORF">NDU88_001949</name>
</gene>
<proteinExistence type="predicted"/>
<dbReference type="EMBL" id="JANPWB010000002">
    <property type="protein sequence ID" value="KAJ1206546.1"/>
    <property type="molecule type" value="Genomic_DNA"/>
</dbReference>
<evidence type="ECO:0000313" key="2">
    <source>
        <dbReference type="Proteomes" id="UP001066276"/>
    </source>
</evidence>
<organism evidence="1 2">
    <name type="scientific">Pleurodeles waltl</name>
    <name type="common">Iberian ribbed newt</name>
    <dbReference type="NCBI Taxonomy" id="8319"/>
    <lineage>
        <taxon>Eukaryota</taxon>
        <taxon>Metazoa</taxon>
        <taxon>Chordata</taxon>
        <taxon>Craniata</taxon>
        <taxon>Vertebrata</taxon>
        <taxon>Euteleostomi</taxon>
        <taxon>Amphibia</taxon>
        <taxon>Batrachia</taxon>
        <taxon>Caudata</taxon>
        <taxon>Salamandroidea</taxon>
        <taxon>Salamandridae</taxon>
        <taxon>Pleurodelinae</taxon>
        <taxon>Pleurodeles</taxon>
    </lineage>
</organism>
<dbReference type="AlphaFoldDB" id="A0AAV7W1H2"/>
<protein>
    <submittedName>
        <fullName evidence="1">Uncharacterized protein</fullName>
    </submittedName>
</protein>
<accession>A0AAV7W1H2</accession>